<dbReference type="GO" id="GO:0000155">
    <property type="term" value="F:phosphorelay sensor kinase activity"/>
    <property type="evidence" value="ECO:0007669"/>
    <property type="project" value="InterPro"/>
</dbReference>
<dbReference type="SUPFAM" id="SSF55874">
    <property type="entry name" value="ATPase domain of HSP90 chaperone/DNA topoisomerase II/histidine kinase"/>
    <property type="match status" value="1"/>
</dbReference>
<dbReference type="InterPro" id="IPR050482">
    <property type="entry name" value="Sensor_HK_TwoCompSys"/>
</dbReference>
<comment type="caution">
    <text evidence="11">The sequence shown here is derived from an EMBL/GenBank/DDBJ whole genome shotgun (WGS) entry which is preliminary data.</text>
</comment>
<organism evidence="11 12">
    <name type="scientific">Sphaerisporangium album</name>
    <dbReference type="NCBI Taxonomy" id="509200"/>
    <lineage>
        <taxon>Bacteria</taxon>
        <taxon>Bacillati</taxon>
        <taxon>Actinomycetota</taxon>
        <taxon>Actinomycetes</taxon>
        <taxon>Streptosporangiales</taxon>
        <taxon>Streptosporangiaceae</taxon>
        <taxon>Sphaerisporangium</taxon>
    </lineage>
</organism>
<dbReference type="Proteomes" id="UP000253094">
    <property type="component" value="Unassembled WGS sequence"/>
</dbReference>
<evidence type="ECO:0000313" key="12">
    <source>
        <dbReference type="Proteomes" id="UP000253094"/>
    </source>
</evidence>
<feature type="domain" description="Signal transduction histidine kinase subgroup 3 dimerisation and phosphoacceptor" evidence="10">
    <location>
        <begin position="87"/>
        <end position="152"/>
    </location>
</feature>
<keyword evidence="7" id="KW-0067">ATP-binding</keyword>
<evidence type="ECO:0000256" key="8">
    <source>
        <dbReference type="ARBA" id="ARBA00023012"/>
    </source>
</evidence>
<dbReference type="InterPro" id="IPR003594">
    <property type="entry name" value="HATPase_dom"/>
</dbReference>
<evidence type="ECO:0000256" key="3">
    <source>
        <dbReference type="ARBA" id="ARBA00022553"/>
    </source>
</evidence>
<feature type="domain" description="Histidine kinase/HSP90-like ATPase" evidence="9">
    <location>
        <begin position="189"/>
        <end position="273"/>
    </location>
</feature>
<dbReference type="GO" id="GO:0005524">
    <property type="term" value="F:ATP binding"/>
    <property type="evidence" value="ECO:0007669"/>
    <property type="project" value="UniProtKB-KW"/>
</dbReference>
<reference evidence="11 12" key="1">
    <citation type="submission" date="2018-06" db="EMBL/GenBank/DDBJ databases">
        <title>Sphaerisporangium craniellae sp. nov., isolated from a marine sponge in the South China Sea.</title>
        <authorList>
            <person name="Li L."/>
        </authorList>
    </citation>
    <scope>NUCLEOTIDE SEQUENCE [LARGE SCALE GENOMIC DNA]</scope>
    <source>
        <strain evidence="11 12">CCTCC AA 208026</strain>
    </source>
</reference>
<dbReference type="GO" id="GO:0016020">
    <property type="term" value="C:membrane"/>
    <property type="evidence" value="ECO:0007669"/>
    <property type="project" value="InterPro"/>
</dbReference>
<protein>
    <recommendedName>
        <fullName evidence="2">histidine kinase</fullName>
        <ecNumber evidence="2">2.7.13.3</ecNumber>
    </recommendedName>
</protein>
<keyword evidence="4" id="KW-0808">Transferase</keyword>
<keyword evidence="8" id="KW-0902">Two-component regulatory system</keyword>
<keyword evidence="5" id="KW-0547">Nucleotide-binding</keyword>
<evidence type="ECO:0000256" key="6">
    <source>
        <dbReference type="ARBA" id="ARBA00022777"/>
    </source>
</evidence>
<dbReference type="EC" id="2.7.13.3" evidence="2"/>
<dbReference type="PANTHER" id="PTHR24421">
    <property type="entry name" value="NITRATE/NITRITE SENSOR PROTEIN NARX-RELATED"/>
    <property type="match status" value="1"/>
</dbReference>
<dbReference type="Gene3D" id="1.20.5.1930">
    <property type="match status" value="1"/>
</dbReference>
<keyword evidence="3" id="KW-0597">Phosphoprotein</keyword>
<evidence type="ECO:0000259" key="9">
    <source>
        <dbReference type="Pfam" id="PF02518"/>
    </source>
</evidence>
<sequence>MVTEHTPPDGRPRSSFVAAAASLCRLGRLRDVPVVLMLAWAGWLAIPWPLSDVAQARGTSDHALSTGVARGAEARGPIGARDPIASERARIAAEVHDAAGHGLAVIAMQAGVALLMLDENPEQVRASLEAIRSTSTQALDQLRSALDHIAPRPPDHDLARLVGGVRAAGLPVVLVPEEPRVPAHLAGTVHRVVRESLTNVLRHAGPTEALVRLTGGPRGFVLEVADRGRGPSGPAEGRGLAGMRTRVVEAGGTFSAGPREGGGFSVVARFPRETA</sequence>
<evidence type="ECO:0000256" key="5">
    <source>
        <dbReference type="ARBA" id="ARBA00022741"/>
    </source>
</evidence>
<dbReference type="Pfam" id="PF02518">
    <property type="entry name" value="HATPase_c"/>
    <property type="match status" value="1"/>
</dbReference>
<gene>
    <name evidence="11" type="ORF">DQ384_39735</name>
</gene>
<name>A0A367EI09_9ACTN</name>
<dbReference type="PANTHER" id="PTHR24421:SF10">
    <property type="entry name" value="NITRATE_NITRITE SENSOR PROTEIN NARQ"/>
    <property type="match status" value="1"/>
</dbReference>
<dbReference type="InterPro" id="IPR036890">
    <property type="entry name" value="HATPase_C_sf"/>
</dbReference>
<evidence type="ECO:0000259" key="10">
    <source>
        <dbReference type="Pfam" id="PF07730"/>
    </source>
</evidence>
<evidence type="ECO:0000256" key="4">
    <source>
        <dbReference type="ARBA" id="ARBA00022679"/>
    </source>
</evidence>
<evidence type="ECO:0000256" key="2">
    <source>
        <dbReference type="ARBA" id="ARBA00012438"/>
    </source>
</evidence>
<dbReference type="Gene3D" id="3.30.565.10">
    <property type="entry name" value="Histidine kinase-like ATPase, C-terminal domain"/>
    <property type="match status" value="1"/>
</dbReference>
<dbReference type="EMBL" id="QOIL01000042">
    <property type="protein sequence ID" value="RCG17409.1"/>
    <property type="molecule type" value="Genomic_DNA"/>
</dbReference>
<dbReference type="GO" id="GO:0046983">
    <property type="term" value="F:protein dimerization activity"/>
    <property type="evidence" value="ECO:0007669"/>
    <property type="project" value="InterPro"/>
</dbReference>
<dbReference type="AlphaFoldDB" id="A0A367EI09"/>
<accession>A0A367EI09</accession>
<evidence type="ECO:0000256" key="7">
    <source>
        <dbReference type="ARBA" id="ARBA00022840"/>
    </source>
</evidence>
<evidence type="ECO:0000256" key="1">
    <source>
        <dbReference type="ARBA" id="ARBA00000085"/>
    </source>
</evidence>
<dbReference type="InterPro" id="IPR011712">
    <property type="entry name" value="Sig_transdc_His_kin_sub3_dim/P"/>
</dbReference>
<dbReference type="OrthoDB" id="227596at2"/>
<keyword evidence="6" id="KW-0418">Kinase</keyword>
<dbReference type="Pfam" id="PF07730">
    <property type="entry name" value="HisKA_3"/>
    <property type="match status" value="1"/>
</dbReference>
<keyword evidence="12" id="KW-1185">Reference proteome</keyword>
<comment type="catalytic activity">
    <reaction evidence="1">
        <text>ATP + protein L-histidine = ADP + protein N-phospho-L-histidine.</text>
        <dbReference type="EC" id="2.7.13.3"/>
    </reaction>
</comment>
<dbReference type="CDD" id="cd16917">
    <property type="entry name" value="HATPase_UhpB-NarQ-NarX-like"/>
    <property type="match status" value="1"/>
</dbReference>
<evidence type="ECO:0000313" key="11">
    <source>
        <dbReference type="EMBL" id="RCG17409.1"/>
    </source>
</evidence>
<proteinExistence type="predicted"/>